<evidence type="ECO:0000256" key="3">
    <source>
        <dbReference type="ARBA" id="ARBA00022741"/>
    </source>
</evidence>
<feature type="compositionally biased region" description="Basic residues" evidence="14">
    <location>
        <begin position="46"/>
        <end position="55"/>
    </location>
</feature>
<evidence type="ECO:0000256" key="8">
    <source>
        <dbReference type="ARBA" id="ARBA00023235"/>
    </source>
</evidence>
<dbReference type="GO" id="GO:0000724">
    <property type="term" value="P:double-strand break repair via homologous recombination"/>
    <property type="evidence" value="ECO:0007669"/>
    <property type="project" value="TreeGrafter"/>
</dbReference>
<evidence type="ECO:0000256" key="14">
    <source>
        <dbReference type="SAM" id="MobiDB-lite"/>
    </source>
</evidence>
<dbReference type="GO" id="GO:0005737">
    <property type="term" value="C:cytoplasm"/>
    <property type="evidence" value="ECO:0007669"/>
    <property type="project" value="TreeGrafter"/>
</dbReference>
<evidence type="ECO:0000256" key="1">
    <source>
        <dbReference type="ARBA" id="ARBA00004123"/>
    </source>
</evidence>
<feature type="compositionally biased region" description="Basic and acidic residues" evidence="14">
    <location>
        <begin position="341"/>
        <end position="353"/>
    </location>
</feature>
<evidence type="ECO:0000256" key="7">
    <source>
        <dbReference type="ARBA" id="ARBA00023125"/>
    </source>
</evidence>
<comment type="catalytic activity">
    <reaction evidence="10">
        <text>Couples ATP hydrolysis with the unwinding of duplex DNA by translocating in the 3'-5' direction.</text>
        <dbReference type="EC" id="5.6.2.4"/>
    </reaction>
</comment>
<keyword evidence="9" id="KW-0539">Nucleus</keyword>
<feature type="domain" description="CCHC-type" evidence="15">
    <location>
        <begin position="243"/>
        <end position="258"/>
    </location>
</feature>
<feature type="compositionally biased region" description="Basic residues" evidence="14">
    <location>
        <begin position="93"/>
        <end position="103"/>
    </location>
</feature>
<dbReference type="GO" id="GO:0005634">
    <property type="term" value="C:nucleus"/>
    <property type="evidence" value="ECO:0007669"/>
    <property type="project" value="UniProtKB-SubCell"/>
</dbReference>
<dbReference type="PROSITE" id="PS50158">
    <property type="entry name" value="ZF_CCHC"/>
    <property type="match status" value="1"/>
</dbReference>
<dbReference type="GO" id="GO:0005524">
    <property type="term" value="F:ATP binding"/>
    <property type="evidence" value="ECO:0007669"/>
    <property type="project" value="UniProtKB-KW"/>
</dbReference>
<dbReference type="EC" id="5.6.2.4" evidence="11"/>
<feature type="compositionally biased region" description="Basic residues" evidence="14">
    <location>
        <begin position="65"/>
        <end position="74"/>
    </location>
</feature>
<dbReference type="SMART" id="SM00343">
    <property type="entry name" value="ZnF_C2HC"/>
    <property type="match status" value="1"/>
</dbReference>
<evidence type="ECO:0000256" key="9">
    <source>
        <dbReference type="ARBA" id="ARBA00023242"/>
    </source>
</evidence>
<dbReference type="CDD" id="cd18018">
    <property type="entry name" value="DEXHc_RecQ4-like"/>
    <property type="match status" value="1"/>
</dbReference>
<dbReference type="GO" id="GO:0003677">
    <property type="term" value="F:DNA binding"/>
    <property type="evidence" value="ECO:0007669"/>
    <property type="project" value="UniProtKB-KW"/>
</dbReference>
<keyword evidence="7" id="KW-0238">DNA-binding</keyword>
<comment type="similarity">
    <text evidence="2">Belongs to the helicase family. RecQ subfamily.</text>
</comment>
<dbReference type="PROSITE" id="PS51192">
    <property type="entry name" value="HELICASE_ATP_BIND_1"/>
    <property type="match status" value="1"/>
</dbReference>
<keyword evidence="5" id="KW-0347">Helicase</keyword>
<dbReference type="InterPro" id="IPR014001">
    <property type="entry name" value="Helicase_ATP-bd"/>
</dbReference>
<dbReference type="InterPro" id="IPR011545">
    <property type="entry name" value="DEAD/DEAH_box_helicase_dom"/>
</dbReference>
<feature type="domain" description="Helicase ATP-binding" evidence="16">
    <location>
        <begin position="428"/>
        <end position="605"/>
    </location>
</feature>
<evidence type="ECO:0000313" key="17">
    <source>
        <dbReference type="EnsemblMetazoa" id="AMAM009985-PA"/>
    </source>
</evidence>
<dbReference type="GO" id="GO:0043138">
    <property type="term" value="F:3'-5' DNA helicase activity"/>
    <property type="evidence" value="ECO:0007669"/>
    <property type="project" value="UniProtKB-EC"/>
</dbReference>
<keyword evidence="18" id="KW-1185">Reference proteome</keyword>
<dbReference type="Pfam" id="PF00098">
    <property type="entry name" value="zf-CCHC"/>
    <property type="match status" value="1"/>
</dbReference>
<feature type="compositionally biased region" description="Acidic residues" evidence="14">
    <location>
        <begin position="1"/>
        <end position="17"/>
    </location>
</feature>
<dbReference type="SUPFAM" id="SSF57756">
    <property type="entry name" value="Retrovirus zinc finger-like domains"/>
    <property type="match status" value="1"/>
</dbReference>
<evidence type="ECO:0000256" key="6">
    <source>
        <dbReference type="ARBA" id="ARBA00022840"/>
    </source>
</evidence>
<dbReference type="SMART" id="SM00487">
    <property type="entry name" value="DEXDc"/>
    <property type="match status" value="1"/>
</dbReference>
<dbReference type="GO" id="GO:0016787">
    <property type="term" value="F:hydrolase activity"/>
    <property type="evidence" value="ECO:0007669"/>
    <property type="project" value="UniProtKB-KW"/>
</dbReference>
<feature type="compositionally biased region" description="Basic and acidic residues" evidence="14">
    <location>
        <begin position="316"/>
        <end position="328"/>
    </location>
</feature>
<evidence type="ECO:0000256" key="10">
    <source>
        <dbReference type="ARBA" id="ARBA00034617"/>
    </source>
</evidence>
<keyword evidence="6" id="KW-0067">ATP-binding</keyword>
<evidence type="ECO:0000256" key="13">
    <source>
        <dbReference type="PROSITE-ProRule" id="PRU00047"/>
    </source>
</evidence>
<dbReference type="GO" id="GO:0005694">
    <property type="term" value="C:chromosome"/>
    <property type="evidence" value="ECO:0007669"/>
    <property type="project" value="TreeGrafter"/>
</dbReference>
<evidence type="ECO:0000259" key="16">
    <source>
        <dbReference type="PROSITE" id="PS51192"/>
    </source>
</evidence>
<dbReference type="InterPro" id="IPR027417">
    <property type="entry name" value="P-loop_NTPase"/>
</dbReference>
<reference evidence="18" key="1">
    <citation type="submission" date="2013-09" db="EMBL/GenBank/DDBJ databases">
        <title>The Genome Sequence of Anopheles maculatus species B.</title>
        <authorList>
            <consortium name="The Broad Institute Genomics Platform"/>
            <person name="Neafsey D.E."/>
            <person name="Besansky N."/>
            <person name="Howell P."/>
            <person name="Walton C."/>
            <person name="Young S.K."/>
            <person name="Zeng Q."/>
            <person name="Gargeya S."/>
            <person name="Fitzgerald M."/>
            <person name="Haas B."/>
            <person name="Abouelleil A."/>
            <person name="Allen A.W."/>
            <person name="Alvarado L."/>
            <person name="Arachchi H.M."/>
            <person name="Berlin A.M."/>
            <person name="Chapman S.B."/>
            <person name="Gainer-Dewar J."/>
            <person name="Goldberg J."/>
            <person name="Griggs A."/>
            <person name="Gujja S."/>
            <person name="Hansen M."/>
            <person name="Howarth C."/>
            <person name="Imamovic A."/>
            <person name="Ireland A."/>
            <person name="Larimer J."/>
            <person name="McCowan C."/>
            <person name="Murphy C."/>
            <person name="Pearson M."/>
            <person name="Poon T.W."/>
            <person name="Priest M."/>
            <person name="Roberts A."/>
            <person name="Saif S."/>
            <person name="Shea T."/>
            <person name="Sisk P."/>
            <person name="Sykes S."/>
            <person name="Wortman J."/>
            <person name="Nusbaum C."/>
            <person name="Birren B."/>
        </authorList>
    </citation>
    <scope>NUCLEOTIDE SEQUENCE [LARGE SCALE GENOMIC DNA]</scope>
    <source>
        <strain evidence="18">maculatus3</strain>
    </source>
</reference>
<dbReference type="GO" id="GO:0009378">
    <property type="term" value="F:four-way junction helicase activity"/>
    <property type="evidence" value="ECO:0007669"/>
    <property type="project" value="TreeGrafter"/>
</dbReference>
<organism evidence="17 18">
    <name type="scientific">Anopheles maculatus</name>
    <dbReference type="NCBI Taxonomy" id="74869"/>
    <lineage>
        <taxon>Eukaryota</taxon>
        <taxon>Metazoa</taxon>
        <taxon>Ecdysozoa</taxon>
        <taxon>Arthropoda</taxon>
        <taxon>Hexapoda</taxon>
        <taxon>Insecta</taxon>
        <taxon>Pterygota</taxon>
        <taxon>Neoptera</taxon>
        <taxon>Endopterygota</taxon>
        <taxon>Diptera</taxon>
        <taxon>Nematocera</taxon>
        <taxon>Culicoidea</taxon>
        <taxon>Culicidae</taxon>
        <taxon>Anophelinae</taxon>
        <taxon>Anopheles</taxon>
        <taxon>Anopheles maculatus group</taxon>
    </lineage>
</organism>
<dbReference type="Proteomes" id="UP000075901">
    <property type="component" value="Unassembled WGS sequence"/>
</dbReference>
<dbReference type="Gene3D" id="3.40.50.300">
    <property type="entry name" value="P-loop containing nucleotide triphosphate hydrolases"/>
    <property type="match status" value="2"/>
</dbReference>
<keyword evidence="13" id="KW-0479">Metal-binding</keyword>
<name>A0A182SMZ3_9DIPT</name>
<comment type="catalytic activity">
    <reaction evidence="12">
        <text>ATP + H2O = ADP + phosphate + H(+)</text>
        <dbReference type="Rhea" id="RHEA:13065"/>
        <dbReference type="ChEBI" id="CHEBI:15377"/>
        <dbReference type="ChEBI" id="CHEBI:15378"/>
        <dbReference type="ChEBI" id="CHEBI:30616"/>
        <dbReference type="ChEBI" id="CHEBI:43474"/>
        <dbReference type="ChEBI" id="CHEBI:456216"/>
    </reaction>
</comment>
<dbReference type="InterPro" id="IPR036875">
    <property type="entry name" value="Znf_CCHC_sf"/>
</dbReference>
<dbReference type="PANTHER" id="PTHR13710:SF108">
    <property type="entry name" value="ATP-DEPENDENT DNA HELICASE Q4"/>
    <property type="match status" value="1"/>
</dbReference>
<keyword evidence="13" id="KW-0862">Zinc</keyword>
<keyword evidence="4" id="KW-0378">Hydrolase</keyword>
<evidence type="ECO:0000259" key="15">
    <source>
        <dbReference type="PROSITE" id="PS50158"/>
    </source>
</evidence>
<feature type="region of interest" description="Disordered" evidence="14">
    <location>
        <begin position="304"/>
        <end position="354"/>
    </location>
</feature>
<dbReference type="SUPFAM" id="SSF52540">
    <property type="entry name" value="P-loop containing nucleoside triphosphate hydrolases"/>
    <property type="match status" value="1"/>
</dbReference>
<evidence type="ECO:0000256" key="11">
    <source>
        <dbReference type="ARBA" id="ARBA00034808"/>
    </source>
</evidence>
<comment type="subcellular location">
    <subcellularLocation>
        <location evidence="1">Nucleus</location>
    </subcellularLocation>
</comment>
<dbReference type="AlphaFoldDB" id="A0A182SMZ3"/>
<dbReference type="VEuPathDB" id="VectorBase:AMAM009985"/>
<accession>A0A182SMZ3</accession>
<dbReference type="EnsemblMetazoa" id="AMAM009985-RA">
    <property type="protein sequence ID" value="AMAM009985-PA"/>
    <property type="gene ID" value="AMAM009985"/>
</dbReference>
<feature type="compositionally biased region" description="Basic and acidic residues" evidence="14">
    <location>
        <begin position="18"/>
        <end position="35"/>
    </location>
</feature>
<dbReference type="PANTHER" id="PTHR13710">
    <property type="entry name" value="DNA HELICASE RECQ FAMILY MEMBER"/>
    <property type="match status" value="1"/>
</dbReference>
<evidence type="ECO:0000313" key="18">
    <source>
        <dbReference type="Proteomes" id="UP000075901"/>
    </source>
</evidence>
<keyword evidence="13" id="KW-0863">Zinc-finger</keyword>
<dbReference type="FunFam" id="3.40.50.300:FF:000772">
    <property type="entry name" value="ATP-dependent DNA helicase Q4"/>
    <property type="match status" value="1"/>
</dbReference>
<proteinExistence type="inferred from homology"/>
<dbReference type="GO" id="GO:0008270">
    <property type="term" value="F:zinc ion binding"/>
    <property type="evidence" value="ECO:0007669"/>
    <property type="project" value="UniProtKB-KW"/>
</dbReference>
<reference evidence="17" key="2">
    <citation type="submission" date="2020-05" db="UniProtKB">
        <authorList>
            <consortium name="EnsemblMetazoa"/>
        </authorList>
    </citation>
    <scope>IDENTIFICATION</scope>
    <source>
        <strain evidence="17">maculatus3</strain>
    </source>
</reference>
<protein>
    <recommendedName>
        <fullName evidence="11">DNA 3'-5' helicase</fullName>
        <ecNumber evidence="11">5.6.2.4</ecNumber>
    </recommendedName>
</protein>
<keyword evidence="3" id="KW-0547">Nucleotide-binding</keyword>
<feature type="region of interest" description="Disordered" evidence="14">
    <location>
        <begin position="1"/>
        <end position="106"/>
    </location>
</feature>
<dbReference type="InterPro" id="IPR001878">
    <property type="entry name" value="Znf_CCHC"/>
</dbReference>
<dbReference type="Pfam" id="PF00270">
    <property type="entry name" value="DEAD"/>
    <property type="match status" value="1"/>
</dbReference>
<sequence length="730" mass="81009">MVEEPEPAFSSDDEDKDPDYNEKREKDDESLHADHDESEQEEVTKKRSPRPKKANVSRTVAPKKQAAKRGRRTVKTSTVVSPKLSPGSSKPVGKARKPNKSTQRKIDVEDEAATVDETEEYVPEFGLDRLKSIPQIDIKELVRNTQIANSFIAGATGEPGASGKSKDTALASGNEKALRKKMAAGKLNENFVRIDIRKKVFVKGKKTINYSRYKKSQWKAKKIAALSGPDMDMRGCDGGVLTCFQCGGTGHMAFQCKKPMEDKLLPYDADTIEESSFPTLEEAEAMAKTQTVLVHSKRIESLPPVANPTWKEQDEELPKVSDDGHEEPNVPDPDEWDDELEEHKQQDTEKHAESVCSKPAYIGHKIPEDFLKQSKLLESTVSGGFKGAIEPLYQHNPDSGLPSTPPEVFDALRMFGHKSFRHGQERAVMRVLCGMSTLVTLSTGAGKSLCYQLPAYLYRQKRNCITLVISPLVSLMEDQVHGMPGFLNAHCLHTNQTPKVRDRTMQAISAGEVDILLISPEAVVSGEKSTGFGSLLRELPPIAFACIDEAHCVSQWSHNFRPSYLMICKVLKEKLGVKTILGLTATATVQTRQVEQQRQQSIVSHLSIPDGLQGIISDIPLPDNLLLTVSRDANRDAALVNLLQSERFNALQSIIVYCTRRDDCERVASFIRTCFQDAARAAAEANANKRKRLNYVAEPYHAGMPASRRRTIQNAFMSGELRIVVATIAF</sequence>
<evidence type="ECO:0000256" key="5">
    <source>
        <dbReference type="ARBA" id="ARBA00022806"/>
    </source>
</evidence>
<evidence type="ECO:0000256" key="2">
    <source>
        <dbReference type="ARBA" id="ARBA00005446"/>
    </source>
</evidence>
<keyword evidence="8" id="KW-0413">Isomerase</keyword>
<evidence type="ECO:0000256" key="12">
    <source>
        <dbReference type="ARBA" id="ARBA00049360"/>
    </source>
</evidence>
<evidence type="ECO:0000256" key="4">
    <source>
        <dbReference type="ARBA" id="ARBA00022801"/>
    </source>
</evidence>